<organism evidence="5 6">
    <name type="scientific">Tortispora caseinolytica NRRL Y-17796</name>
    <dbReference type="NCBI Taxonomy" id="767744"/>
    <lineage>
        <taxon>Eukaryota</taxon>
        <taxon>Fungi</taxon>
        <taxon>Dikarya</taxon>
        <taxon>Ascomycota</taxon>
        <taxon>Saccharomycotina</taxon>
        <taxon>Trigonopsidomycetes</taxon>
        <taxon>Trigonopsidales</taxon>
        <taxon>Trigonopsidaceae</taxon>
        <taxon>Tortispora</taxon>
    </lineage>
</organism>
<dbReference type="InterPro" id="IPR008733">
    <property type="entry name" value="PEX11"/>
</dbReference>
<proteinExistence type="predicted"/>
<dbReference type="EMBL" id="KV453841">
    <property type="protein sequence ID" value="ODV91466.1"/>
    <property type="molecule type" value="Genomic_DNA"/>
</dbReference>
<keyword evidence="1" id="KW-0962">Peroxisome biogenesis</keyword>
<dbReference type="GO" id="GO:0016559">
    <property type="term" value="P:peroxisome fission"/>
    <property type="evidence" value="ECO:0007669"/>
    <property type="project" value="InterPro"/>
</dbReference>
<evidence type="ECO:0000256" key="1">
    <source>
        <dbReference type="ARBA" id="ARBA00022593"/>
    </source>
</evidence>
<evidence type="ECO:0000256" key="2">
    <source>
        <dbReference type="ARBA" id="ARBA00023136"/>
    </source>
</evidence>
<protein>
    <submittedName>
        <fullName evidence="5">Uncharacterized protein</fullName>
    </submittedName>
</protein>
<keyword evidence="3" id="KW-0576">Peroxisome</keyword>
<dbReference type="PANTHER" id="PTHR12652">
    <property type="entry name" value="PEROXISOMAL BIOGENESIS FACTOR 11"/>
    <property type="match status" value="1"/>
</dbReference>
<gene>
    <name evidence="5" type="ORF">CANCADRAFT_71370</name>
</gene>
<dbReference type="GO" id="GO:0005778">
    <property type="term" value="C:peroxisomal membrane"/>
    <property type="evidence" value="ECO:0007669"/>
    <property type="project" value="UniProtKB-SubCell"/>
</dbReference>
<accession>A0A1E4TI93</accession>
<evidence type="ECO:0000313" key="5">
    <source>
        <dbReference type="EMBL" id="ODV91466.1"/>
    </source>
</evidence>
<evidence type="ECO:0000256" key="4">
    <source>
        <dbReference type="ARBA" id="ARBA00046271"/>
    </source>
</evidence>
<name>A0A1E4TI93_9ASCO</name>
<dbReference type="PANTHER" id="PTHR12652:SF19">
    <property type="entry name" value="PEROXISOMAL BIOGENESIS FACTOR 11"/>
    <property type="match status" value="1"/>
</dbReference>
<keyword evidence="6" id="KW-1185">Reference proteome</keyword>
<evidence type="ECO:0000256" key="3">
    <source>
        <dbReference type="ARBA" id="ARBA00023140"/>
    </source>
</evidence>
<dbReference type="Pfam" id="PF05648">
    <property type="entry name" value="PEX11"/>
    <property type="match status" value="1"/>
</dbReference>
<reference evidence="6" key="1">
    <citation type="submission" date="2016-02" db="EMBL/GenBank/DDBJ databases">
        <title>Comparative genomics of biotechnologically important yeasts.</title>
        <authorList>
            <consortium name="DOE Joint Genome Institute"/>
            <person name="Riley R."/>
            <person name="Haridas S."/>
            <person name="Wolfe K.H."/>
            <person name="Lopes M.R."/>
            <person name="Hittinger C.T."/>
            <person name="Goker M."/>
            <person name="Salamov A."/>
            <person name="Wisecaver J."/>
            <person name="Long T.M."/>
            <person name="Aerts A.L."/>
            <person name="Barry K."/>
            <person name="Choi C."/>
            <person name="Clum A."/>
            <person name="Coughlan A.Y."/>
            <person name="Deshpande S."/>
            <person name="Douglass A.P."/>
            <person name="Hanson S.J."/>
            <person name="Klenk H.-P."/>
            <person name="Labutti K."/>
            <person name="Lapidus A."/>
            <person name="Lindquist E."/>
            <person name="Lipzen A."/>
            <person name="Meier-Kolthoff J.P."/>
            <person name="Ohm R.A."/>
            <person name="Otillar R.P."/>
            <person name="Pangilinan J."/>
            <person name="Peng Y."/>
            <person name="Rokas A."/>
            <person name="Rosa C.A."/>
            <person name="Scheuner C."/>
            <person name="Sibirny A.A."/>
            <person name="Slot J.C."/>
            <person name="Stielow J.B."/>
            <person name="Sun H."/>
            <person name="Kurtzman C.P."/>
            <person name="Blackwell M."/>
            <person name="Jeffries T.W."/>
            <person name="Grigoriev I.V."/>
        </authorList>
    </citation>
    <scope>NUCLEOTIDE SEQUENCE [LARGE SCALE GENOMIC DNA]</scope>
    <source>
        <strain evidence="6">NRRL Y-17796</strain>
    </source>
</reference>
<evidence type="ECO:0000313" key="6">
    <source>
        <dbReference type="Proteomes" id="UP000095023"/>
    </source>
</evidence>
<comment type="subcellular location">
    <subcellularLocation>
        <location evidence="4">Peroxisome membrane</location>
    </subcellularLocation>
</comment>
<sequence>MSSTNRNAIDVLVRLTKDREGKDKMIKIIQYIGKVVLWGMKAGPAGEKRWSLENERVVRALVDNFSMFRKMIRLFDWVEPLHEIAEYVMPAGNNKGKVDMLAISRSVFDLVNTVADDVYCLYKMKVIQSKQIGEIADVQSNRAWLGTICIDLRLLFEKRQTILQMKASKDRDEALKMNTVSILKLTCDFGFCAVHDVFEWRLSPIYQASLGLGSAFLR</sequence>
<dbReference type="Proteomes" id="UP000095023">
    <property type="component" value="Unassembled WGS sequence"/>
</dbReference>
<dbReference type="AlphaFoldDB" id="A0A1E4TI93"/>
<keyword evidence="2" id="KW-0472">Membrane</keyword>
<dbReference type="OrthoDB" id="411017at2759"/>